<sequence>MTVIRSVLRLKPRPDGDGEVLDFYERHAILARALADGGCAGAELHVRVPQRDEVVVTALWHSVADYQEWTVSSARASYADDLEELLAPESLPLGSGDLYEVVVSMSGADA</sequence>
<dbReference type="InterPro" id="IPR011008">
    <property type="entry name" value="Dimeric_a/b-barrel"/>
</dbReference>
<evidence type="ECO:0000259" key="1">
    <source>
        <dbReference type="PROSITE" id="PS51725"/>
    </source>
</evidence>
<name>A0A852RV32_9ACTN</name>
<dbReference type="Gene3D" id="3.30.70.100">
    <property type="match status" value="1"/>
</dbReference>
<dbReference type="EMBL" id="JACCBF010000001">
    <property type="protein sequence ID" value="NYD32730.1"/>
    <property type="molecule type" value="Genomic_DNA"/>
</dbReference>
<organism evidence="2 3">
    <name type="scientific">Nocardioides kongjuensis</name>
    <dbReference type="NCBI Taxonomy" id="349522"/>
    <lineage>
        <taxon>Bacteria</taxon>
        <taxon>Bacillati</taxon>
        <taxon>Actinomycetota</taxon>
        <taxon>Actinomycetes</taxon>
        <taxon>Propionibacteriales</taxon>
        <taxon>Nocardioidaceae</taxon>
        <taxon>Nocardioides</taxon>
    </lineage>
</organism>
<proteinExistence type="predicted"/>
<comment type="caution">
    <text evidence="2">The sequence shown here is derived from an EMBL/GenBank/DDBJ whole genome shotgun (WGS) entry which is preliminary data.</text>
</comment>
<dbReference type="InterPro" id="IPR007138">
    <property type="entry name" value="ABM_dom"/>
</dbReference>
<dbReference type="PROSITE" id="PS51725">
    <property type="entry name" value="ABM"/>
    <property type="match status" value="1"/>
</dbReference>
<dbReference type="GO" id="GO:0004497">
    <property type="term" value="F:monooxygenase activity"/>
    <property type="evidence" value="ECO:0007669"/>
    <property type="project" value="UniProtKB-KW"/>
</dbReference>
<keyword evidence="3" id="KW-1185">Reference proteome</keyword>
<evidence type="ECO:0000313" key="2">
    <source>
        <dbReference type="EMBL" id="NYD32730.1"/>
    </source>
</evidence>
<evidence type="ECO:0000313" key="3">
    <source>
        <dbReference type="Proteomes" id="UP000582231"/>
    </source>
</evidence>
<dbReference type="Proteomes" id="UP000582231">
    <property type="component" value="Unassembled WGS sequence"/>
</dbReference>
<feature type="domain" description="ABM" evidence="1">
    <location>
        <begin position="4"/>
        <end position="94"/>
    </location>
</feature>
<protein>
    <submittedName>
        <fullName evidence="2">Quinol monooxygenase YgiN</fullName>
    </submittedName>
</protein>
<dbReference type="RefSeq" id="WP_179728871.1">
    <property type="nucleotide sequence ID" value="NZ_BAABEF010000001.1"/>
</dbReference>
<gene>
    <name evidence="2" type="ORF">BJ958_004276</name>
</gene>
<reference evidence="2 3" key="1">
    <citation type="submission" date="2020-07" db="EMBL/GenBank/DDBJ databases">
        <title>Sequencing the genomes of 1000 actinobacteria strains.</title>
        <authorList>
            <person name="Klenk H.-P."/>
        </authorList>
    </citation>
    <scope>NUCLEOTIDE SEQUENCE [LARGE SCALE GENOMIC DNA]</scope>
    <source>
        <strain evidence="2 3">DSM 19082</strain>
    </source>
</reference>
<keyword evidence="2" id="KW-0560">Oxidoreductase</keyword>
<dbReference type="AlphaFoldDB" id="A0A852RV32"/>
<keyword evidence="2" id="KW-0503">Monooxygenase</keyword>
<dbReference type="SUPFAM" id="SSF54909">
    <property type="entry name" value="Dimeric alpha+beta barrel"/>
    <property type="match status" value="1"/>
</dbReference>
<accession>A0A852RV32</accession>